<dbReference type="EMBL" id="CP109441">
    <property type="protein sequence ID" value="WUV50888.1"/>
    <property type="molecule type" value="Genomic_DNA"/>
</dbReference>
<evidence type="ECO:0000313" key="3">
    <source>
        <dbReference type="Proteomes" id="UP001432062"/>
    </source>
</evidence>
<keyword evidence="3" id="KW-1185">Reference proteome</keyword>
<feature type="region of interest" description="Disordered" evidence="1">
    <location>
        <begin position="1"/>
        <end position="57"/>
    </location>
</feature>
<sequence length="328" mass="35590">MFGKRRKSGGRDEYAEDRYDDDYADEYGEYAAYGDAGYDDEPITDENPIIDPITDENPIVPADYVAARYDAEPEYAEPEYAEPEYDEHDYDDDVDMLKSGPYDYDEVAELLDNVSDQRLDLGSVILPVPPGGQLQVEMTPDGTPQAVHLATEHGRITVAAYAAPKSAGQWRSVAADLAESLRKDGARVAVETGPWGRELLAITEGADLRFIGVDGPRWMVRLVAAGPQGAADDGGPLVRAARAILTETVIRRGDDPMPVREPLAVVLPPELAEQLAAAHQAQVDAQQQAMAAQQAAVQPTPQPLVPPRMPNEPRRGADGSAMQQLGLN</sequence>
<dbReference type="RefSeq" id="WP_327101687.1">
    <property type="nucleotide sequence ID" value="NZ_CP109149.1"/>
</dbReference>
<proteinExistence type="predicted"/>
<name>A0ABZ1Z5W0_9NOCA</name>
<feature type="compositionally biased region" description="Acidic residues" evidence="1">
    <location>
        <begin position="18"/>
        <end position="28"/>
    </location>
</feature>
<evidence type="ECO:0000313" key="2">
    <source>
        <dbReference type="EMBL" id="WUV50888.1"/>
    </source>
</evidence>
<dbReference type="InterPro" id="IPR022183">
    <property type="entry name" value="DUF3710"/>
</dbReference>
<dbReference type="Pfam" id="PF12502">
    <property type="entry name" value="DUF3710"/>
    <property type="match status" value="1"/>
</dbReference>
<evidence type="ECO:0000256" key="1">
    <source>
        <dbReference type="SAM" id="MobiDB-lite"/>
    </source>
</evidence>
<protein>
    <submittedName>
        <fullName evidence="2">DUF3710 domain-containing protein</fullName>
    </submittedName>
</protein>
<reference evidence="2" key="1">
    <citation type="submission" date="2022-10" db="EMBL/GenBank/DDBJ databases">
        <title>The complete genomes of actinobacterial strains from the NBC collection.</title>
        <authorList>
            <person name="Joergensen T.S."/>
            <person name="Alvarez Arevalo M."/>
            <person name="Sterndorff E.B."/>
            <person name="Faurdal D."/>
            <person name="Vuksanovic O."/>
            <person name="Mourched A.-S."/>
            <person name="Charusanti P."/>
            <person name="Shaw S."/>
            <person name="Blin K."/>
            <person name="Weber T."/>
        </authorList>
    </citation>
    <scope>NUCLEOTIDE SEQUENCE</scope>
    <source>
        <strain evidence="2">NBC_01482</strain>
    </source>
</reference>
<organism evidence="2 3">
    <name type="scientific">Nocardia vinacea</name>
    <dbReference type="NCBI Taxonomy" id="96468"/>
    <lineage>
        <taxon>Bacteria</taxon>
        <taxon>Bacillati</taxon>
        <taxon>Actinomycetota</taxon>
        <taxon>Actinomycetes</taxon>
        <taxon>Mycobacteriales</taxon>
        <taxon>Nocardiaceae</taxon>
        <taxon>Nocardia</taxon>
    </lineage>
</organism>
<dbReference type="Proteomes" id="UP001432062">
    <property type="component" value="Chromosome"/>
</dbReference>
<feature type="compositionally biased region" description="Pro residues" evidence="1">
    <location>
        <begin position="300"/>
        <end position="310"/>
    </location>
</feature>
<feature type="region of interest" description="Disordered" evidence="1">
    <location>
        <begin position="289"/>
        <end position="328"/>
    </location>
</feature>
<feature type="compositionally biased region" description="Low complexity" evidence="1">
    <location>
        <begin position="289"/>
        <end position="299"/>
    </location>
</feature>
<accession>A0ABZ1Z5W0</accession>
<gene>
    <name evidence="2" type="ORF">OG563_02810</name>
</gene>